<feature type="compositionally biased region" description="Basic residues" evidence="1">
    <location>
        <begin position="1"/>
        <end position="15"/>
    </location>
</feature>
<keyword evidence="3" id="KW-1185">Reference proteome</keyword>
<comment type="caution">
    <text evidence="2">The sequence shown here is derived from an EMBL/GenBank/DDBJ whole genome shotgun (WGS) entry which is preliminary data.</text>
</comment>
<sequence>MATKTTTRRTSRTTRSRNGAPAAATPAPSLEVLTEPHELSEEELQLISDAGSPLPSSPVADAEDDAPTLMPPSVRGTAQGAESATADPDSATAGTTITGQRITALWAEQTSRKASVHLQTAGWKKLSTRTDFGSTVLTILAAHARATGIAPTLVETPAGTIDAMYAW</sequence>
<evidence type="ECO:0000313" key="2">
    <source>
        <dbReference type="EMBL" id="MDF8265157.1"/>
    </source>
</evidence>
<proteinExistence type="predicted"/>
<dbReference type="EMBL" id="JAROAV010000032">
    <property type="protein sequence ID" value="MDF8265157.1"/>
    <property type="molecule type" value="Genomic_DNA"/>
</dbReference>
<protein>
    <submittedName>
        <fullName evidence="2">Uncharacterized protein</fullName>
    </submittedName>
</protein>
<dbReference type="RefSeq" id="WP_277192481.1">
    <property type="nucleotide sequence ID" value="NZ_JAROAV010000032.1"/>
</dbReference>
<gene>
    <name evidence="2" type="ORF">P4R38_12950</name>
</gene>
<evidence type="ECO:0000256" key="1">
    <source>
        <dbReference type="SAM" id="MobiDB-lite"/>
    </source>
</evidence>
<organism evidence="2 3">
    <name type="scientific">Luteipulveratus flavus</name>
    <dbReference type="NCBI Taxonomy" id="3031728"/>
    <lineage>
        <taxon>Bacteria</taxon>
        <taxon>Bacillati</taxon>
        <taxon>Actinomycetota</taxon>
        <taxon>Actinomycetes</taxon>
        <taxon>Micrococcales</taxon>
        <taxon>Dermacoccaceae</taxon>
        <taxon>Luteipulveratus</taxon>
    </lineage>
</organism>
<reference evidence="2 3" key="1">
    <citation type="submission" date="2023-03" db="EMBL/GenBank/DDBJ databases">
        <title>YIM 133296 draft genome.</title>
        <authorList>
            <person name="Xiong L."/>
        </authorList>
    </citation>
    <scope>NUCLEOTIDE SEQUENCE [LARGE SCALE GENOMIC DNA]</scope>
    <source>
        <strain evidence="2 3">YIM 133296</strain>
    </source>
</reference>
<evidence type="ECO:0000313" key="3">
    <source>
        <dbReference type="Proteomes" id="UP001528912"/>
    </source>
</evidence>
<dbReference type="Proteomes" id="UP001528912">
    <property type="component" value="Unassembled WGS sequence"/>
</dbReference>
<name>A0ABT6C9X9_9MICO</name>
<feature type="region of interest" description="Disordered" evidence="1">
    <location>
        <begin position="1"/>
        <end position="95"/>
    </location>
</feature>
<accession>A0ABT6C9X9</accession>